<protein>
    <submittedName>
        <fullName evidence="1">Carboxymuconolactone decarboxylase family protein</fullName>
    </submittedName>
</protein>
<sequence>MPRLATPSRDALDPAQQVVWDRIASGARGGVGGPFTALISSAELCARVEQLGVFIRYDCSVPMRLREIAILCVGQHWKAAYEWYAHAPIAAKQGVPEAVIAAIGRGAAEIPFEAEADRVVVGFVRELLRAGQVGDEAYRAAVALLGEKGTVELTGLVGYYSLLAMQLNVFQVAPPPPFEAPWG</sequence>
<keyword evidence="2" id="KW-1185">Reference proteome</keyword>
<dbReference type="Proteomes" id="UP000249065">
    <property type="component" value="Unassembled WGS sequence"/>
</dbReference>
<dbReference type="InterPro" id="IPR029032">
    <property type="entry name" value="AhpD-like"/>
</dbReference>
<evidence type="ECO:0000313" key="2">
    <source>
        <dbReference type="Proteomes" id="UP000249065"/>
    </source>
</evidence>
<name>A0A327MBW9_9PROT</name>
<dbReference type="SUPFAM" id="SSF69118">
    <property type="entry name" value="AhpD-like"/>
    <property type="match status" value="1"/>
</dbReference>
<organism evidence="1 2">
    <name type="scientific">Roseicella frigidaeris</name>
    <dbReference type="NCBI Taxonomy" id="2230885"/>
    <lineage>
        <taxon>Bacteria</taxon>
        <taxon>Pseudomonadati</taxon>
        <taxon>Pseudomonadota</taxon>
        <taxon>Alphaproteobacteria</taxon>
        <taxon>Acetobacterales</taxon>
        <taxon>Roseomonadaceae</taxon>
        <taxon>Roseicella</taxon>
    </lineage>
</organism>
<comment type="caution">
    <text evidence="1">The sequence shown here is derived from an EMBL/GenBank/DDBJ whole genome shotgun (WGS) entry which is preliminary data.</text>
</comment>
<dbReference type="Gene3D" id="1.20.1290.10">
    <property type="entry name" value="AhpD-like"/>
    <property type="match status" value="1"/>
</dbReference>
<dbReference type="AlphaFoldDB" id="A0A327MBW9"/>
<dbReference type="OrthoDB" id="9129225at2"/>
<evidence type="ECO:0000313" key="1">
    <source>
        <dbReference type="EMBL" id="RAI60087.1"/>
    </source>
</evidence>
<dbReference type="RefSeq" id="WP_111468272.1">
    <property type="nucleotide sequence ID" value="NZ_QLIX01000002.1"/>
</dbReference>
<dbReference type="PANTHER" id="PTHR34846">
    <property type="entry name" value="4-CARBOXYMUCONOLACTONE DECARBOXYLASE FAMILY PROTEIN (AFU_ORTHOLOGUE AFUA_6G11590)"/>
    <property type="match status" value="1"/>
</dbReference>
<dbReference type="PANTHER" id="PTHR34846:SF11">
    <property type="entry name" value="4-CARBOXYMUCONOLACTONE DECARBOXYLASE FAMILY PROTEIN (AFU_ORTHOLOGUE AFUA_6G11590)"/>
    <property type="match status" value="1"/>
</dbReference>
<proteinExistence type="predicted"/>
<reference evidence="2" key="1">
    <citation type="submission" date="2018-06" db="EMBL/GenBank/DDBJ databases">
        <authorList>
            <person name="Khan S.A."/>
        </authorList>
    </citation>
    <scope>NUCLEOTIDE SEQUENCE [LARGE SCALE GENOMIC DNA]</scope>
    <source>
        <strain evidence="2">DB-1506</strain>
    </source>
</reference>
<accession>A0A327MBW9</accession>
<dbReference type="EMBL" id="QLIX01000002">
    <property type="protein sequence ID" value="RAI60087.1"/>
    <property type="molecule type" value="Genomic_DNA"/>
</dbReference>
<gene>
    <name evidence="1" type="ORF">DOO78_03060</name>
</gene>